<evidence type="ECO:0000313" key="13">
    <source>
        <dbReference type="Proteomes" id="UP000612956"/>
    </source>
</evidence>
<evidence type="ECO:0000259" key="11">
    <source>
        <dbReference type="Pfam" id="PF07730"/>
    </source>
</evidence>
<dbReference type="SUPFAM" id="SSF55874">
    <property type="entry name" value="ATPase domain of HSP90 chaperone/DNA topoisomerase II/histidine kinase"/>
    <property type="match status" value="1"/>
</dbReference>
<dbReference type="Proteomes" id="UP000612956">
    <property type="component" value="Unassembled WGS sequence"/>
</dbReference>
<comment type="catalytic activity">
    <reaction evidence="1">
        <text>ATP + protein L-histidine = ADP + protein N-phospho-L-histidine.</text>
        <dbReference type="EC" id="2.7.13.3"/>
    </reaction>
</comment>
<evidence type="ECO:0000256" key="5">
    <source>
        <dbReference type="ARBA" id="ARBA00022741"/>
    </source>
</evidence>
<evidence type="ECO:0000256" key="7">
    <source>
        <dbReference type="ARBA" id="ARBA00022840"/>
    </source>
</evidence>
<dbReference type="GO" id="GO:0000155">
    <property type="term" value="F:phosphorelay sensor kinase activity"/>
    <property type="evidence" value="ECO:0007669"/>
    <property type="project" value="InterPro"/>
</dbReference>
<dbReference type="InterPro" id="IPR011712">
    <property type="entry name" value="Sig_transdc_His_kin_sub3_dim/P"/>
</dbReference>
<gene>
    <name evidence="12" type="ORF">GCM10011591_35600</name>
</gene>
<comment type="caution">
    <text evidence="12">The sequence shown here is derived from an EMBL/GenBank/DDBJ whole genome shotgun (WGS) entry which is preliminary data.</text>
</comment>
<feature type="domain" description="Signal transduction histidine kinase subgroup 3 dimerisation and phosphoacceptor" evidence="11">
    <location>
        <begin position="91"/>
        <end position="155"/>
    </location>
</feature>
<evidence type="ECO:0000256" key="6">
    <source>
        <dbReference type="ARBA" id="ARBA00022777"/>
    </source>
</evidence>
<dbReference type="AlphaFoldDB" id="A0A917QNG3"/>
<dbReference type="InterPro" id="IPR050482">
    <property type="entry name" value="Sensor_HK_TwoCompSys"/>
</dbReference>
<dbReference type="GO" id="GO:0046983">
    <property type="term" value="F:protein dimerization activity"/>
    <property type="evidence" value="ECO:0007669"/>
    <property type="project" value="InterPro"/>
</dbReference>
<dbReference type="Pfam" id="PF07730">
    <property type="entry name" value="HisKA_3"/>
    <property type="match status" value="1"/>
</dbReference>
<dbReference type="EMBL" id="BMMW01000003">
    <property type="protein sequence ID" value="GGK60170.1"/>
    <property type="molecule type" value="Genomic_DNA"/>
</dbReference>
<evidence type="ECO:0000256" key="4">
    <source>
        <dbReference type="ARBA" id="ARBA00022679"/>
    </source>
</evidence>
<dbReference type="PANTHER" id="PTHR24421:SF10">
    <property type="entry name" value="NITRATE_NITRITE SENSOR PROTEIN NARQ"/>
    <property type="match status" value="1"/>
</dbReference>
<dbReference type="RefSeq" id="WP_229684092.1">
    <property type="nucleotide sequence ID" value="NZ_BMMW01000003.1"/>
</dbReference>
<evidence type="ECO:0000256" key="10">
    <source>
        <dbReference type="SAM" id="Phobius"/>
    </source>
</evidence>
<feature type="transmembrane region" description="Helical" evidence="10">
    <location>
        <begin position="39"/>
        <end position="59"/>
    </location>
</feature>
<keyword evidence="6" id="KW-0418">Kinase</keyword>
<keyword evidence="13" id="KW-1185">Reference proteome</keyword>
<keyword evidence="8" id="KW-0902">Two-component regulatory system</keyword>
<protein>
    <recommendedName>
        <fullName evidence="2">histidine kinase</fullName>
        <ecNumber evidence="2">2.7.13.3</ecNumber>
    </recommendedName>
</protein>
<keyword evidence="4" id="KW-0808">Transferase</keyword>
<evidence type="ECO:0000256" key="3">
    <source>
        <dbReference type="ARBA" id="ARBA00022553"/>
    </source>
</evidence>
<keyword evidence="3" id="KW-0597">Phosphoprotein</keyword>
<dbReference type="PANTHER" id="PTHR24421">
    <property type="entry name" value="NITRATE/NITRITE SENSOR PROTEIN NARX-RELATED"/>
    <property type="match status" value="1"/>
</dbReference>
<dbReference type="Gene3D" id="1.20.5.1930">
    <property type="match status" value="1"/>
</dbReference>
<name>A0A917QNG3_9NOCA</name>
<dbReference type="Gene3D" id="3.30.565.10">
    <property type="entry name" value="Histidine kinase-like ATPase, C-terminal domain"/>
    <property type="match status" value="1"/>
</dbReference>
<feature type="region of interest" description="Disordered" evidence="9">
    <location>
        <begin position="160"/>
        <end position="186"/>
    </location>
</feature>
<sequence length="318" mass="33650">MSAKWVRDLGVRRAYPVLGVGYLAFVWPLPVLLGWSVGLWQAVGLFGWTLALIGLAEWMRQRHAVARARQELADAVEAVRRAEQLRVVSEERLAIAREAGDALAQSISLINAQSSVGLELFDRKPAKAAAALATIKTTSNQALAELHSLLPAIRTEPATQVAADSDEPLPPPAQREPTPTLDDLPSLVDRTRASGLAVDTKVIGMPKQLPGVIDVAAARIIQESLANVARHAPGADALITLRYSPESLDITVDNSRPLAPPSAATRAAAKGNGIIAMRERAHALGGALTAGPRPSGGFRVAARLPARPAVVEVHEVSA</sequence>
<dbReference type="InterPro" id="IPR036890">
    <property type="entry name" value="HATPase_C_sf"/>
</dbReference>
<feature type="transmembrane region" description="Helical" evidence="10">
    <location>
        <begin position="14"/>
        <end position="33"/>
    </location>
</feature>
<reference evidence="12" key="1">
    <citation type="journal article" date="2014" name="Int. J. Syst. Evol. Microbiol.">
        <title>Complete genome sequence of Corynebacterium casei LMG S-19264T (=DSM 44701T), isolated from a smear-ripened cheese.</title>
        <authorList>
            <consortium name="US DOE Joint Genome Institute (JGI-PGF)"/>
            <person name="Walter F."/>
            <person name="Albersmeier A."/>
            <person name="Kalinowski J."/>
            <person name="Ruckert C."/>
        </authorList>
    </citation>
    <scope>NUCLEOTIDE SEQUENCE</scope>
    <source>
        <strain evidence="12">CGMCC 4.7278</strain>
    </source>
</reference>
<proteinExistence type="predicted"/>
<dbReference type="EC" id="2.7.13.3" evidence="2"/>
<evidence type="ECO:0000256" key="8">
    <source>
        <dbReference type="ARBA" id="ARBA00023012"/>
    </source>
</evidence>
<dbReference type="CDD" id="cd16917">
    <property type="entry name" value="HATPase_UhpB-NarQ-NarX-like"/>
    <property type="match status" value="1"/>
</dbReference>
<keyword evidence="5" id="KW-0547">Nucleotide-binding</keyword>
<keyword evidence="7" id="KW-0067">ATP-binding</keyword>
<evidence type="ECO:0000256" key="9">
    <source>
        <dbReference type="SAM" id="MobiDB-lite"/>
    </source>
</evidence>
<keyword evidence="10" id="KW-1133">Transmembrane helix</keyword>
<evidence type="ECO:0000256" key="1">
    <source>
        <dbReference type="ARBA" id="ARBA00000085"/>
    </source>
</evidence>
<reference evidence="12" key="2">
    <citation type="submission" date="2020-09" db="EMBL/GenBank/DDBJ databases">
        <authorList>
            <person name="Sun Q."/>
            <person name="Zhou Y."/>
        </authorList>
    </citation>
    <scope>NUCLEOTIDE SEQUENCE</scope>
    <source>
        <strain evidence="12">CGMCC 4.7278</strain>
    </source>
</reference>
<evidence type="ECO:0000313" key="12">
    <source>
        <dbReference type="EMBL" id="GGK60170.1"/>
    </source>
</evidence>
<organism evidence="12 13">
    <name type="scientific">Nocardia camponoti</name>
    <dbReference type="NCBI Taxonomy" id="1616106"/>
    <lineage>
        <taxon>Bacteria</taxon>
        <taxon>Bacillati</taxon>
        <taxon>Actinomycetota</taxon>
        <taxon>Actinomycetes</taxon>
        <taxon>Mycobacteriales</taxon>
        <taxon>Nocardiaceae</taxon>
        <taxon>Nocardia</taxon>
    </lineage>
</organism>
<dbReference type="GO" id="GO:0005524">
    <property type="term" value="F:ATP binding"/>
    <property type="evidence" value="ECO:0007669"/>
    <property type="project" value="UniProtKB-KW"/>
</dbReference>
<keyword evidence="10" id="KW-0472">Membrane</keyword>
<accession>A0A917QNG3</accession>
<dbReference type="GO" id="GO:0016020">
    <property type="term" value="C:membrane"/>
    <property type="evidence" value="ECO:0007669"/>
    <property type="project" value="InterPro"/>
</dbReference>
<evidence type="ECO:0000256" key="2">
    <source>
        <dbReference type="ARBA" id="ARBA00012438"/>
    </source>
</evidence>
<keyword evidence="10" id="KW-0812">Transmembrane</keyword>